<dbReference type="EMBL" id="VRSW01000001">
    <property type="protein sequence ID" value="TXK05947.1"/>
    <property type="molecule type" value="Genomic_DNA"/>
</dbReference>
<evidence type="ECO:0008006" key="3">
    <source>
        <dbReference type="Google" id="ProtNLM"/>
    </source>
</evidence>
<reference evidence="1 2" key="1">
    <citation type="submission" date="2019-08" db="EMBL/GenBank/DDBJ databases">
        <authorList>
            <person name="Dong K."/>
        </authorList>
    </citation>
    <scope>NUCLEOTIDE SEQUENCE [LARGE SCALE GENOMIC DNA]</scope>
    <source>
        <strain evidence="1 2">M4-8</strain>
    </source>
</reference>
<comment type="caution">
    <text evidence="1">The sequence shown here is derived from an EMBL/GenBank/DDBJ whole genome shotgun (WGS) entry which is preliminary data.</text>
</comment>
<dbReference type="OrthoDB" id="5517693at2"/>
<name>A0A5C8HR01_9MICO</name>
<accession>A0A5C8HR01</accession>
<dbReference type="Proteomes" id="UP000321196">
    <property type="component" value="Unassembled WGS sequence"/>
</dbReference>
<evidence type="ECO:0000313" key="1">
    <source>
        <dbReference type="EMBL" id="TXK05947.1"/>
    </source>
</evidence>
<proteinExistence type="predicted"/>
<evidence type="ECO:0000313" key="2">
    <source>
        <dbReference type="Proteomes" id="UP000321196"/>
    </source>
</evidence>
<dbReference type="RefSeq" id="WP_147824759.1">
    <property type="nucleotide sequence ID" value="NZ_BAAARG010000001.1"/>
</dbReference>
<keyword evidence="2" id="KW-1185">Reference proteome</keyword>
<sequence>MSHDSALVANGLPLFGNPAQIHVFDGQRTSSVTIGDVMHHTSVNGRPPVTTGLGAATNLVETAIDIGRIRSRAHSLAVWDAVLRKGVDLDAIARRWRSQASSRGTRALAWLTQRATRDSESPGESVSRALIEWLGYASPVLQHPVETPEGAWRLDFAWLGARVAGEFDGYEKYNLHGAGVDEAFRQEKRREDSLRRAGFRVARWEYHDLSDPMRLDRILRSAGLVPVNPPDLAMLRAYRPTGPPRLA</sequence>
<gene>
    <name evidence="1" type="ORF">FVP60_02935</name>
</gene>
<dbReference type="AlphaFoldDB" id="A0A5C8HR01"/>
<protein>
    <recommendedName>
        <fullName evidence="3">DUF559 domain-containing protein</fullName>
    </recommendedName>
</protein>
<organism evidence="1 2">
    <name type="scientific">Microbacterium mitrae</name>
    <dbReference type="NCBI Taxonomy" id="664640"/>
    <lineage>
        <taxon>Bacteria</taxon>
        <taxon>Bacillati</taxon>
        <taxon>Actinomycetota</taxon>
        <taxon>Actinomycetes</taxon>
        <taxon>Micrococcales</taxon>
        <taxon>Microbacteriaceae</taxon>
        <taxon>Microbacterium</taxon>
    </lineage>
</organism>